<feature type="transmembrane region" description="Helical" evidence="1">
    <location>
        <begin position="47"/>
        <end position="67"/>
    </location>
</feature>
<dbReference type="GO" id="GO:0015179">
    <property type="term" value="F:L-amino acid transmembrane transporter activity"/>
    <property type="evidence" value="ECO:0007669"/>
    <property type="project" value="TreeGrafter"/>
</dbReference>
<keyword evidence="1" id="KW-0472">Membrane</keyword>
<evidence type="ECO:0000256" key="1">
    <source>
        <dbReference type="SAM" id="Phobius"/>
    </source>
</evidence>
<reference evidence="2" key="1">
    <citation type="submission" date="2023-01" db="EMBL/GenBank/DDBJ databases">
        <title>Genome assembly of the deep-sea coral Lophelia pertusa.</title>
        <authorList>
            <person name="Herrera S."/>
            <person name="Cordes E."/>
        </authorList>
    </citation>
    <scope>NUCLEOTIDE SEQUENCE</scope>
    <source>
        <strain evidence="2">USNM1676648</strain>
        <tissue evidence="2">Polyp</tissue>
    </source>
</reference>
<dbReference type="OrthoDB" id="6146814at2759"/>
<name>A0A9X0CET5_9CNID</name>
<keyword evidence="3" id="KW-1185">Reference proteome</keyword>
<dbReference type="EMBL" id="MU827787">
    <property type="protein sequence ID" value="KAJ7333129.1"/>
    <property type="molecule type" value="Genomic_DNA"/>
</dbReference>
<dbReference type="InterPro" id="IPR050598">
    <property type="entry name" value="AminoAcid_Transporter"/>
</dbReference>
<dbReference type="Proteomes" id="UP001163046">
    <property type="component" value="Unassembled WGS sequence"/>
</dbReference>
<protein>
    <submittedName>
        <fullName evidence="2">B(0,+)-type amino acid transporter 1</fullName>
    </submittedName>
</protein>
<accession>A0A9X0CET5</accession>
<dbReference type="AlphaFoldDB" id="A0A9X0CET5"/>
<feature type="transmembrane region" description="Helical" evidence="1">
    <location>
        <begin position="73"/>
        <end position="92"/>
    </location>
</feature>
<keyword evidence="1" id="KW-1133">Transmembrane helix</keyword>
<dbReference type="Gene3D" id="1.20.1740.10">
    <property type="entry name" value="Amino acid/polyamine transporter I"/>
    <property type="match status" value="1"/>
</dbReference>
<comment type="caution">
    <text evidence="2">The sequence shown here is derived from an EMBL/GenBank/DDBJ whole genome shotgun (WGS) entry which is preliminary data.</text>
</comment>
<dbReference type="PANTHER" id="PTHR11785">
    <property type="entry name" value="AMINO ACID TRANSPORTER"/>
    <property type="match status" value="1"/>
</dbReference>
<proteinExistence type="predicted"/>
<organism evidence="2 3">
    <name type="scientific">Desmophyllum pertusum</name>
    <dbReference type="NCBI Taxonomy" id="174260"/>
    <lineage>
        <taxon>Eukaryota</taxon>
        <taxon>Metazoa</taxon>
        <taxon>Cnidaria</taxon>
        <taxon>Anthozoa</taxon>
        <taxon>Hexacorallia</taxon>
        <taxon>Scleractinia</taxon>
        <taxon>Caryophylliina</taxon>
        <taxon>Caryophylliidae</taxon>
        <taxon>Desmophyllum</taxon>
    </lineage>
</organism>
<dbReference type="PANTHER" id="PTHR11785:SF512">
    <property type="entry name" value="SOBREMESA, ISOFORM B"/>
    <property type="match status" value="1"/>
</dbReference>
<evidence type="ECO:0000313" key="3">
    <source>
        <dbReference type="Proteomes" id="UP001163046"/>
    </source>
</evidence>
<gene>
    <name evidence="2" type="primary">SLC7A9_6</name>
    <name evidence="2" type="ORF">OS493_018305</name>
</gene>
<keyword evidence="1" id="KW-0812">Transmembrane</keyword>
<evidence type="ECO:0000313" key="2">
    <source>
        <dbReference type="EMBL" id="KAJ7333129.1"/>
    </source>
</evidence>
<feature type="transmembrane region" description="Helical" evidence="1">
    <location>
        <begin position="12"/>
        <end position="35"/>
    </location>
</feature>
<sequence>MLIPETSSFESLLNYFGFFTWFGYLLSISSILWLRYKRPDATRPYKVWLPIPIIMVVVAVYLVFAPFYEAPLQSFYCVLFVSAGIPFYWCLYDIRWPPQSLLRFVDRVTFKLQIICDVDFPKNEQDATVDAQTNPGFETVF</sequence>